<protein>
    <submittedName>
        <fullName evidence="2">Unplaced genomic scaffold supercont1.6, whole genome shotgun sequence</fullName>
    </submittedName>
</protein>
<proteinExistence type="predicted"/>
<dbReference type="OrthoDB" id="5244050at2759"/>
<dbReference type="STRING" id="1442368.A0A0D2GD68"/>
<feature type="region of interest" description="Disordered" evidence="1">
    <location>
        <begin position="689"/>
        <end position="709"/>
    </location>
</feature>
<feature type="region of interest" description="Disordered" evidence="1">
    <location>
        <begin position="448"/>
        <end position="531"/>
    </location>
</feature>
<dbReference type="AlphaFoldDB" id="A0A0D2GD68"/>
<accession>A0A0D2GD68</accession>
<dbReference type="RefSeq" id="XP_013280443.1">
    <property type="nucleotide sequence ID" value="XM_013424989.1"/>
</dbReference>
<dbReference type="VEuPathDB" id="FungiDB:Z517_09079"/>
<feature type="compositionally biased region" description="Polar residues" evidence="1">
    <location>
        <begin position="207"/>
        <end position="220"/>
    </location>
</feature>
<dbReference type="HOGENOM" id="CLU_372559_0_0_1"/>
<dbReference type="GeneID" id="25308569"/>
<feature type="region of interest" description="Disordered" evidence="1">
    <location>
        <begin position="162"/>
        <end position="261"/>
    </location>
</feature>
<organism evidence="2 3">
    <name type="scientific">Fonsecaea pedrosoi CBS 271.37</name>
    <dbReference type="NCBI Taxonomy" id="1442368"/>
    <lineage>
        <taxon>Eukaryota</taxon>
        <taxon>Fungi</taxon>
        <taxon>Dikarya</taxon>
        <taxon>Ascomycota</taxon>
        <taxon>Pezizomycotina</taxon>
        <taxon>Eurotiomycetes</taxon>
        <taxon>Chaetothyriomycetidae</taxon>
        <taxon>Chaetothyriales</taxon>
        <taxon>Herpotrichiellaceae</taxon>
        <taxon>Fonsecaea</taxon>
    </lineage>
</organism>
<dbReference type="EMBL" id="KN846974">
    <property type="protein sequence ID" value="KIW76635.1"/>
    <property type="molecule type" value="Genomic_DNA"/>
</dbReference>
<evidence type="ECO:0000313" key="3">
    <source>
        <dbReference type="Proteomes" id="UP000053029"/>
    </source>
</evidence>
<evidence type="ECO:0000256" key="1">
    <source>
        <dbReference type="SAM" id="MobiDB-lite"/>
    </source>
</evidence>
<reference evidence="2 3" key="1">
    <citation type="submission" date="2015-01" db="EMBL/GenBank/DDBJ databases">
        <title>The Genome Sequence of Fonsecaea pedrosoi CBS 271.37.</title>
        <authorList>
            <consortium name="The Broad Institute Genomics Platform"/>
            <person name="Cuomo C."/>
            <person name="de Hoog S."/>
            <person name="Gorbushina A."/>
            <person name="Stielow B."/>
            <person name="Teixiera M."/>
            <person name="Abouelleil A."/>
            <person name="Chapman S.B."/>
            <person name="Priest M."/>
            <person name="Young S.K."/>
            <person name="Wortman J."/>
            <person name="Nusbaum C."/>
            <person name="Birren B."/>
        </authorList>
    </citation>
    <scope>NUCLEOTIDE SEQUENCE [LARGE SCALE GENOMIC DNA]</scope>
    <source>
        <strain evidence="2 3">CBS 271.37</strain>
    </source>
</reference>
<gene>
    <name evidence="2" type="ORF">Z517_09079</name>
</gene>
<dbReference type="Proteomes" id="UP000053029">
    <property type="component" value="Unassembled WGS sequence"/>
</dbReference>
<feature type="compositionally biased region" description="Polar residues" evidence="1">
    <location>
        <begin position="372"/>
        <end position="389"/>
    </location>
</feature>
<evidence type="ECO:0000313" key="2">
    <source>
        <dbReference type="EMBL" id="KIW76635.1"/>
    </source>
</evidence>
<feature type="region of interest" description="Disordered" evidence="1">
    <location>
        <begin position="1"/>
        <end position="31"/>
    </location>
</feature>
<feature type="compositionally biased region" description="Polar residues" evidence="1">
    <location>
        <begin position="323"/>
        <end position="344"/>
    </location>
</feature>
<sequence>MGGGQRFRLPASLKRTKSNAPNQGRQPEGNEYKVQHLLGITETDFNTVRNQSISSSATAKLPALSFSDATTELGSSHPPTEQLDASADLNLKASSVLLHEEFLLKADAAGSTHSKRLKTYGSSSTMNSYYDAYKAPLAVSQQTSESSRRDFALRKGTPVVIKSTIPDKGSPRQLKLFSRSKSDNKSGTKKLTKHSSQSEDAAAKMFFNNQHSNRPSNQSESTRHLHTTHQSKTQKGVRFQSEHPATSVGAEKSKPSITPSRQETSYIKMNIRRPKAGAKHWFDGLEGDSSDDESVHEPQLQPSFVAGMEMAFEGRRIGVLTNEASSVRTQTPETISRAASSKAPSSHLLPCSTIPSRVSILNAKSSRSTLSWAESQQTSSKPKASSLASTDLHKTSILDLSSSDDEGDDKPQPLPNRRVSGSVPLPLLRDSIAVESLADSEIEVGTAKAVSTKQSATVRSRATPNLRRVHGSHLRGSASSLSKPPNQRRSHRSTYLSDQSANPPPEDDDLLTSFPAIPTDQASSHRPSFHESCLSDTASIESRRMMSVTRQEESLLAAIRLRKTVLRRPSNGGVADQRIQALRETETKSTKHQPPPRISAALEVQLTLHGRTQEQSRSPHTDANFDQASCTTFQTGLSTEPSGRYSLASFQTGTSIEPETEAPSSMAMLSPTLLAPSNGAVSRMSRSTFFSTSSNSSRDNSRSRRESHYLATLEKLQAAPKREEVSSQDFIDFPYNGWMKLAAAAH</sequence>
<keyword evidence="3" id="KW-1185">Reference proteome</keyword>
<feature type="region of interest" description="Disordered" evidence="1">
    <location>
        <begin position="372"/>
        <end position="423"/>
    </location>
</feature>
<name>A0A0D2GD68_9EURO</name>
<feature type="compositionally biased region" description="Basic and acidic residues" evidence="1">
    <location>
        <begin position="699"/>
        <end position="708"/>
    </location>
</feature>
<feature type="compositionally biased region" description="Low complexity" evidence="1">
    <location>
        <begin position="689"/>
        <end position="698"/>
    </location>
</feature>
<feature type="compositionally biased region" description="Polar residues" evidence="1">
    <location>
        <begin position="449"/>
        <end position="463"/>
    </location>
</feature>
<feature type="region of interest" description="Disordered" evidence="1">
    <location>
        <begin position="323"/>
        <end position="349"/>
    </location>
</feature>